<dbReference type="PANTHER" id="PTHR43668">
    <property type="entry name" value="ALLANTOINASE"/>
    <property type="match status" value="1"/>
</dbReference>
<feature type="domain" description="Amidohydrolase-related" evidence="2">
    <location>
        <begin position="442"/>
        <end position="533"/>
    </location>
</feature>
<feature type="compositionally biased region" description="Polar residues" evidence="1">
    <location>
        <begin position="101"/>
        <end position="110"/>
    </location>
</feature>
<organism evidence="3 4">
    <name type="scientific">Cladobotryum mycophilum</name>
    <dbReference type="NCBI Taxonomy" id="491253"/>
    <lineage>
        <taxon>Eukaryota</taxon>
        <taxon>Fungi</taxon>
        <taxon>Dikarya</taxon>
        <taxon>Ascomycota</taxon>
        <taxon>Pezizomycotina</taxon>
        <taxon>Sordariomycetes</taxon>
        <taxon>Hypocreomycetidae</taxon>
        <taxon>Hypocreales</taxon>
        <taxon>Hypocreaceae</taxon>
        <taxon>Cladobotryum</taxon>
    </lineage>
</organism>
<name>A0ABR0SED3_9HYPO</name>
<gene>
    <name evidence="3" type="ORF">PT974_08463</name>
</gene>
<dbReference type="InterPro" id="IPR032466">
    <property type="entry name" value="Metal_Hydrolase"/>
</dbReference>
<accession>A0ABR0SED3</accession>
<dbReference type="SUPFAM" id="SSF51338">
    <property type="entry name" value="Composite domain of metallo-dependent hydrolases"/>
    <property type="match status" value="1"/>
</dbReference>
<feature type="compositionally biased region" description="Low complexity" evidence="1">
    <location>
        <begin position="9"/>
        <end position="24"/>
    </location>
</feature>
<dbReference type="PANTHER" id="PTHR43668:SF5">
    <property type="entry name" value="AMIDOHYDROLASE 3 DOMAIN-CONTAINING PROTEIN"/>
    <property type="match status" value="1"/>
</dbReference>
<evidence type="ECO:0000259" key="2">
    <source>
        <dbReference type="Pfam" id="PF01979"/>
    </source>
</evidence>
<keyword evidence="4" id="KW-1185">Reference proteome</keyword>
<comment type="caution">
    <text evidence="3">The sequence shown here is derived from an EMBL/GenBank/DDBJ whole genome shotgun (WGS) entry which is preliminary data.</text>
</comment>
<proteinExistence type="predicted"/>
<sequence length="995" mass="108719">MEKQGQRLPPSASAPSPSDQASAYPRRRLTRGGSIRSLSSVRTLLKVIIAGSVIWLAYALRRQTGSKTASSGDVSSSLLLHQFEESLTQCEGLTKFPARSDPSSRTSNPRWSPKSGQKKTVILRNATLFDGESFLPHAVDVVFSKGIIESVSKTSDKVSRPHAVEYNLHGRYVTPGLVDMHSHHLALVWPTMETSDDTNEMHVETKAIAPMLRVVDGLKPYDTATILIASGGVTSSLILPGSANLLGGEAVPVKNALYSGENAEPVVEDLLLECGIPLSERRRYMKIGFGESPKNTWGYTRLGTAWHLRDHLQRAKEFNEEQDTYCIAISEARSWDDLRKTAFVRQSGRFPFQLKLDTITRALRGRFIIHNHNYEAEDLETMLRISHEFGFRIWGFHHATDAWRVPNMLKQQGGDVMVALFAEFSLYTAEAYSPNLYSGYILDKNGISVAYKSDHCDEITNAKYLISQAAIGHAFHHSEEKALQAVTSIPAKAIDLDFRIGYCRLGFDADIVVWNSHPLTLGATPLQVFIDGRAQLDQSKVEKSLGTTFTSPPSGDAEHNLGPQVRFEPKESERVEMCTQAYRPKQSFIIDGIRKAFLDNYPELSVSLAHYQDRPLRLVVVDGAVACLGPADSCAEATKALEANETRAVHISLQNGYLLPGLTAVTRALGMKEIAVLGSTGDGQAADQKIGDPDSLVYAKYGIWLDGKHFARARLGGVTRAVTPPLGDASGFVGGVSVEILTSGKKSLIDGGIVQGEVGLHLFLGEATKTSEGSISSGVQHLRKMLKDGKGKLNDTLYGQVAAGELPLVVYCNNRYDMMQLVLVKKDFPETNIVILGGKESPYVAKDLAAAKISVILSENRPAPDHFRDKDAVVGPPLTRSVASYLKEAGVTFALTIFESALPMDYRLHGLGPEAGWAAKYAGLGEEESVRLVSTNVESILGLKKSRDLVVFEGSPMRYGASVVVAFHADDKTGKLEVSTCFPREDEFEVGTILK</sequence>
<feature type="region of interest" description="Disordered" evidence="1">
    <location>
        <begin position="1"/>
        <end position="28"/>
    </location>
</feature>
<dbReference type="Proteomes" id="UP001338125">
    <property type="component" value="Unassembled WGS sequence"/>
</dbReference>
<dbReference type="InterPro" id="IPR011059">
    <property type="entry name" value="Metal-dep_hydrolase_composite"/>
</dbReference>
<dbReference type="Gene3D" id="3.20.20.140">
    <property type="entry name" value="Metal-dependent hydrolases"/>
    <property type="match status" value="2"/>
</dbReference>
<evidence type="ECO:0000313" key="3">
    <source>
        <dbReference type="EMBL" id="KAK5990197.1"/>
    </source>
</evidence>
<evidence type="ECO:0000313" key="4">
    <source>
        <dbReference type="Proteomes" id="UP001338125"/>
    </source>
</evidence>
<dbReference type="EMBL" id="JAVFKD010000014">
    <property type="protein sequence ID" value="KAK5990197.1"/>
    <property type="molecule type" value="Genomic_DNA"/>
</dbReference>
<dbReference type="InterPro" id="IPR050138">
    <property type="entry name" value="DHOase/Allantoinase_Hydrolase"/>
</dbReference>
<feature type="region of interest" description="Disordered" evidence="1">
    <location>
        <begin position="94"/>
        <end position="117"/>
    </location>
</feature>
<dbReference type="Pfam" id="PF01979">
    <property type="entry name" value="Amidohydro_1"/>
    <property type="match status" value="1"/>
</dbReference>
<dbReference type="InterPro" id="IPR006680">
    <property type="entry name" value="Amidohydro-rel"/>
</dbReference>
<reference evidence="3 4" key="1">
    <citation type="submission" date="2024-01" db="EMBL/GenBank/DDBJ databases">
        <title>Complete genome of Cladobotryum mycophilum ATHUM6906.</title>
        <authorList>
            <person name="Christinaki A.C."/>
            <person name="Myridakis A.I."/>
            <person name="Kouvelis V.N."/>
        </authorList>
    </citation>
    <scope>NUCLEOTIDE SEQUENCE [LARGE SCALE GENOMIC DNA]</scope>
    <source>
        <strain evidence="3 4">ATHUM6906</strain>
    </source>
</reference>
<dbReference type="SUPFAM" id="SSF51556">
    <property type="entry name" value="Metallo-dependent hydrolases"/>
    <property type="match status" value="1"/>
</dbReference>
<protein>
    <recommendedName>
        <fullName evidence="2">Amidohydrolase-related domain-containing protein</fullName>
    </recommendedName>
</protein>
<evidence type="ECO:0000256" key="1">
    <source>
        <dbReference type="SAM" id="MobiDB-lite"/>
    </source>
</evidence>